<comment type="caution">
    <text evidence="2">The sequence shown here is derived from an EMBL/GenBank/DDBJ whole genome shotgun (WGS) entry which is preliminary data.</text>
</comment>
<name>A0ABN8XIJ6_RANTA</name>
<accession>A0ABN8XIJ6</accession>
<feature type="compositionally biased region" description="Basic and acidic residues" evidence="1">
    <location>
        <begin position="1"/>
        <end position="17"/>
    </location>
</feature>
<evidence type="ECO:0000313" key="3">
    <source>
        <dbReference type="Proteomes" id="UP001176941"/>
    </source>
</evidence>
<sequence>MRQSCERMRRINTSEERKRRRGGWLSNGKAAKTAVLLLLLHGFTIAAAAQYPSSCADAARLVTETGTAVVDTCMSSCVVNLYAGSFAQLTTKHYM</sequence>
<organism evidence="2 3">
    <name type="scientific">Rangifer tarandus platyrhynchus</name>
    <name type="common">Svalbard reindeer</name>
    <dbReference type="NCBI Taxonomy" id="3082113"/>
    <lineage>
        <taxon>Eukaryota</taxon>
        <taxon>Metazoa</taxon>
        <taxon>Chordata</taxon>
        <taxon>Craniata</taxon>
        <taxon>Vertebrata</taxon>
        <taxon>Euteleostomi</taxon>
        <taxon>Mammalia</taxon>
        <taxon>Eutheria</taxon>
        <taxon>Laurasiatheria</taxon>
        <taxon>Artiodactyla</taxon>
        <taxon>Ruminantia</taxon>
        <taxon>Pecora</taxon>
        <taxon>Cervidae</taxon>
        <taxon>Odocoileinae</taxon>
        <taxon>Rangifer</taxon>
    </lineage>
</organism>
<protein>
    <submittedName>
        <fullName evidence="2">Uncharacterized protein</fullName>
    </submittedName>
</protein>
<evidence type="ECO:0000313" key="2">
    <source>
        <dbReference type="EMBL" id="CAI9149212.1"/>
    </source>
</evidence>
<feature type="region of interest" description="Disordered" evidence="1">
    <location>
        <begin position="1"/>
        <end position="23"/>
    </location>
</feature>
<gene>
    <name evidence="2" type="ORF">MRATA1EN1_LOCUS30830</name>
</gene>
<dbReference type="Proteomes" id="UP001176941">
    <property type="component" value="Unassembled WGS sequence"/>
</dbReference>
<evidence type="ECO:0000256" key="1">
    <source>
        <dbReference type="SAM" id="MobiDB-lite"/>
    </source>
</evidence>
<reference evidence="2" key="1">
    <citation type="submission" date="2023-04" db="EMBL/GenBank/DDBJ databases">
        <authorList>
            <consortium name="ELIXIR-Norway"/>
        </authorList>
    </citation>
    <scope>NUCLEOTIDE SEQUENCE [LARGE SCALE GENOMIC DNA]</scope>
</reference>
<keyword evidence="3" id="KW-1185">Reference proteome</keyword>
<proteinExistence type="predicted"/>
<dbReference type="EMBL" id="CATKSN020000182">
    <property type="protein sequence ID" value="CAI9149212.1"/>
    <property type="molecule type" value="Genomic_DNA"/>
</dbReference>